<feature type="compositionally biased region" description="Polar residues" evidence="1">
    <location>
        <begin position="237"/>
        <end position="248"/>
    </location>
</feature>
<dbReference type="SMART" id="SM00271">
    <property type="entry name" value="DnaJ"/>
    <property type="match status" value="1"/>
</dbReference>
<dbReference type="Pfam" id="PF00226">
    <property type="entry name" value="DnaJ"/>
    <property type="match status" value="1"/>
</dbReference>
<protein>
    <submittedName>
        <fullName evidence="2">Uncharacterized protein</fullName>
    </submittedName>
</protein>
<dbReference type="GO" id="GO:0005634">
    <property type="term" value="C:nucleus"/>
    <property type="evidence" value="ECO:0007669"/>
    <property type="project" value="TreeGrafter"/>
</dbReference>
<dbReference type="InterPro" id="IPR042858">
    <property type="entry name" value="DNAJC8"/>
</dbReference>
<feature type="compositionally biased region" description="Polar residues" evidence="1">
    <location>
        <begin position="1"/>
        <end position="10"/>
    </location>
</feature>
<proteinExistence type="predicted"/>
<feature type="region of interest" description="Disordered" evidence="1">
    <location>
        <begin position="1"/>
        <end position="21"/>
    </location>
</feature>
<feature type="region of interest" description="Disordered" evidence="1">
    <location>
        <begin position="201"/>
        <end position="270"/>
    </location>
</feature>
<dbReference type="PROSITE" id="PS50076">
    <property type="entry name" value="DNAJ_2"/>
    <property type="match status" value="1"/>
</dbReference>
<dbReference type="EMBL" id="OB660728">
    <property type="protein sequence ID" value="CAD7226036.1"/>
    <property type="molecule type" value="Genomic_DNA"/>
</dbReference>
<dbReference type="OrthoDB" id="342454at2759"/>
<dbReference type="PANTHER" id="PTHR15606:SF4">
    <property type="entry name" value="DNAJ HOMOLOG SUBFAMILY C MEMBER 8"/>
    <property type="match status" value="1"/>
</dbReference>
<dbReference type="SUPFAM" id="SSF46565">
    <property type="entry name" value="Chaperone J-domain"/>
    <property type="match status" value="1"/>
</dbReference>
<gene>
    <name evidence="2" type="ORF">CTOB1V02_LOCUS3962</name>
</gene>
<dbReference type="InterPro" id="IPR036869">
    <property type="entry name" value="J_dom_sf"/>
</dbReference>
<accession>A0A7R8WB03</accession>
<dbReference type="AlphaFoldDB" id="A0A7R8WB03"/>
<feature type="compositionally biased region" description="Basic and acidic residues" evidence="1">
    <location>
        <begin position="217"/>
        <end position="235"/>
    </location>
</feature>
<name>A0A7R8WB03_9CRUS</name>
<dbReference type="PRINTS" id="PR00625">
    <property type="entry name" value="JDOMAIN"/>
</dbReference>
<reference evidence="2" key="1">
    <citation type="submission" date="2020-11" db="EMBL/GenBank/DDBJ databases">
        <authorList>
            <person name="Tran Van P."/>
        </authorList>
    </citation>
    <scope>NUCLEOTIDE SEQUENCE</scope>
</reference>
<evidence type="ECO:0000256" key="1">
    <source>
        <dbReference type="SAM" id="MobiDB-lite"/>
    </source>
</evidence>
<dbReference type="CDD" id="cd06257">
    <property type="entry name" value="DnaJ"/>
    <property type="match status" value="1"/>
</dbReference>
<evidence type="ECO:0000313" key="2">
    <source>
        <dbReference type="EMBL" id="CAD7226036.1"/>
    </source>
</evidence>
<feature type="compositionally biased region" description="Basic residues" evidence="1">
    <location>
        <begin position="249"/>
        <end position="262"/>
    </location>
</feature>
<dbReference type="InterPro" id="IPR001623">
    <property type="entry name" value="DnaJ_domain"/>
</dbReference>
<dbReference type="PANTHER" id="PTHR15606">
    <property type="entry name" value="DNAJ HOMOLOG SUBFAMILY C MEMBER 8/LIPOPOLYSACCHARIDE SPECIFIC RESPONSE-7-RELATED"/>
    <property type="match status" value="1"/>
</dbReference>
<organism evidence="2">
    <name type="scientific">Cyprideis torosa</name>
    <dbReference type="NCBI Taxonomy" id="163714"/>
    <lineage>
        <taxon>Eukaryota</taxon>
        <taxon>Metazoa</taxon>
        <taxon>Ecdysozoa</taxon>
        <taxon>Arthropoda</taxon>
        <taxon>Crustacea</taxon>
        <taxon>Oligostraca</taxon>
        <taxon>Ostracoda</taxon>
        <taxon>Podocopa</taxon>
        <taxon>Podocopida</taxon>
        <taxon>Cytherocopina</taxon>
        <taxon>Cytheroidea</taxon>
        <taxon>Cytherideidae</taxon>
        <taxon>Cyprideis</taxon>
    </lineage>
</organism>
<sequence length="270" mass="31328">MAAPSSSSSFGMAGTDAVPPDPKLEEFIKEVKEIEKRDAVLTSDQQINRLLRPGASYFNLNPFEVLQLDPHTAKPEDYKKAYRKLSILVHPDKNQDDADRAQQAFDIVNSAYKVLEDEKTRKKCLEIVNEAIARTDLNMEEKRKNLKKTLAAKDPELLKSPGALRIEEDDPEKKKHAIYILTMKLFADYERKNRDLAKREQQERKRKREQEIEEEENVKAQKEWEKGFEESRGERVQSWQSFLNSAGSTKKKKKLQGFRPPKHKMESRPS</sequence>
<dbReference type="Gene3D" id="1.10.287.110">
    <property type="entry name" value="DnaJ domain"/>
    <property type="match status" value="1"/>
</dbReference>